<dbReference type="PANTHER" id="PTHR48097">
    <property type="entry name" value="L-THREONINE ALDOLASE-RELATED"/>
    <property type="match status" value="1"/>
</dbReference>
<dbReference type="PANTHER" id="PTHR48097:SF9">
    <property type="entry name" value="L-THREONINE ALDOLASE"/>
    <property type="match status" value="1"/>
</dbReference>
<dbReference type="EMBL" id="JANIIC010000124">
    <property type="protein sequence ID" value="MCQ8836328.1"/>
    <property type="molecule type" value="Genomic_DNA"/>
</dbReference>
<feature type="domain" description="Aromatic amino acid beta-eliminating lyase/threonine aldolase" evidence="6">
    <location>
        <begin position="5"/>
        <end position="280"/>
    </location>
</feature>
<dbReference type="AlphaFoldDB" id="A0A9X2M6H7"/>
<evidence type="ECO:0000256" key="4">
    <source>
        <dbReference type="ARBA" id="ARBA00023239"/>
    </source>
</evidence>
<dbReference type="InterPro" id="IPR023603">
    <property type="entry name" value="Low_specificity_L-TA-like"/>
</dbReference>
<comment type="similarity">
    <text evidence="2">Belongs to the threonine aldolase family.</text>
</comment>
<protein>
    <submittedName>
        <fullName evidence="7">Beta-eliminating lyase-related protein</fullName>
    </submittedName>
</protein>
<dbReference type="InterPro" id="IPR015422">
    <property type="entry name" value="PyrdxlP-dep_Trfase_small"/>
</dbReference>
<comment type="cofactor">
    <cofactor evidence="1">
        <name>pyridoxal 5'-phosphate</name>
        <dbReference type="ChEBI" id="CHEBI:597326"/>
    </cofactor>
</comment>
<dbReference type="GO" id="GO:0008732">
    <property type="term" value="F:L-allo-threonine aldolase activity"/>
    <property type="evidence" value="ECO:0007669"/>
    <property type="project" value="TreeGrafter"/>
</dbReference>
<dbReference type="GO" id="GO:0005829">
    <property type="term" value="C:cytosol"/>
    <property type="evidence" value="ECO:0007669"/>
    <property type="project" value="TreeGrafter"/>
</dbReference>
<evidence type="ECO:0000259" key="6">
    <source>
        <dbReference type="Pfam" id="PF01212"/>
    </source>
</evidence>
<proteinExistence type="inferred from homology"/>
<dbReference type="SUPFAM" id="SSF53383">
    <property type="entry name" value="PLP-dependent transferases"/>
    <property type="match status" value="1"/>
</dbReference>
<sequence length="337" mass="35864">MTYIDLRSDTVTTPTAAMRKAMATADVGDDGRLLPDGHYGDPTVRELEEVVADLLGKPAALLTATGVQANLIALRTWCERGDVVALGESSHLMRHEAGAFDPRLLGLRAHQLADHTGFPDTDGLEQFTPRLLCLENTHNAAGGIPWHPALWQQHDSLPVHLDGARLYNAAVALNTSLKEMAQPGDSVMMCLSKGLGAPVGSILAGDTEWISTARDVRRLMGGQMRQAGVIAAAGLCALSDAQERLARDHEHASMLAHALAELPGLMVQADTVATNMVLVQTPTGPAGKAHLVDYAAQHGVLLAGPGVDRLRMVLHHDVTAADLERVVGTIREGLQRS</sequence>
<keyword evidence="8" id="KW-1185">Reference proteome</keyword>
<accession>A0A9X2M6H7</accession>
<dbReference type="Proteomes" id="UP001142400">
    <property type="component" value="Unassembled WGS sequence"/>
</dbReference>
<keyword evidence="4 7" id="KW-0456">Lyase</keyword>
<dbReference type="NCBIfam" id="NF041359">
    <property type="entry name" value="GntG_guanitoxin"/>
    <property type="match status" value="1"/>
</dbReference>
<keyword evidence="3" id="KW-0663">Pyridoxal phosphate</keyword>
<evidence type="ECO:0000313" key="7">
    <source>
        <dbReference type="EMBL" id="MCQ8836328.1"/>
    </source>
</evidence>
<feature type="modified residue" description="N6-(pyridoxal phosphate)lysine" evidence="5">
    <location>
        <position position="193"/>
    </location>
</feature>
<dbReference type="InterPro" id="IPR001597">
    <property type="entry name" value="ArAA_b-elim_lyase/Thr_aldolase"/>
</dbReference>
<gene>
    <name evidence="7" type="ORF">NQU54_46885</name>
</gene>
<dbReference type="RefSeq" id="WP_257636378.1">
    <property type="nucleotide sequence ID" value="NZ_JANIIC010000124.1"/>
</dbReference>
<comment type="caution">
    <text evidence="7">The sequence shown here is derived from an EMBL/GenBank/DDBJ whole genome shotgun (WGS) entry which is preliminary data.</text>
</comment>
<dbReference type="GO" id="GO:0006567">
    <property type="term" value="P:L-threonine catabolic process"/>
    <property type="evidence" value="ECO:0007669"/>
    <property type="project" value="TreeGrafter"/>
</dbReference>
<evidence type="ECO:0000256" key="3">
    <source>
        <dbReference type="ARBA" id="ARBA00022898"/>
    </source>
</evidence>
<reference evidence="7" key="1">
    <citation type="submission" date="2022-06" db="EMBL/GenBank/DDBJ databases">
        <title>WGS of actinobacteria.</title>
        <authorList>
            <person name="Thawai C."/>
        </authorList>
    </citation>
    <scope>NUCLEOTIDE SEQUENCE</scope>
    <source>
        <strain evidence="7">DSM 42010</strain>
    </source>
</reference>
<evidence type="ECO:0000256" key="1">
    <source>
        <dbReference type="ARBA" id="ARBA00001933"/>
    </source>
</evidence>
<evidence type="ECO:0000256" key="5">
    <source>
        <dbReference type="PIRSR" id="PIRSR017617-1"/>
    </source>
</evidence>
<evidence type="ECO:0000256" key="2">
    <source>
        <dbReference type="ARBA" id="ARBA00006966"/>
    </source>
</evidence>
<organism evidence="7 8">
    <name type="scientific">Streptomyces malaysiensis subsp. samsunensis</name>
    <dbReference type="NCBI Taxonomy" id="459658"/>
    <lineage>
        <taxon>Bacteria</taxon>
        <taxon>Bacillati</taxon>
        <taxon>Actinomycetota</taxon>
        <taxon>Actinomycetes</taxon>
        <taxon>Kitasatosporales</taxon>
        <taxon>Streptomycetaceae</taxon>
        <taxon>Streptomyces</taxon>
        <taxon>Streptomyces violaceusniger group</taxon>
    </lineage>
</organism>
<evidence type="ECO:0000313" key="8">
    <source>
        <dbReference type="Proteomes" id="UP001142400"/>
    </source>
</evidence>
<dbReference type="FunFam" id="3.40.640.10:FF:000030">
    <property type="entry name" value="Low-specificity L-threonine aldolase"/>
    <property type="match status" value="1"/>
</dbReference>
<dbReference type="Pfam" id="PF01212">
    <property type="entry name" value="Beta_elim_lyase"/>
    <property type="match status" value="1"/>
</dbReference>
<dbReference type="InterPro" id="IPR015424">
    <property type="entry name" value="PyrdxlP-dep_Trfase"/>
</dbReference>
<dbReference type="GO" id="GO:0006545">
    <property type="term" value="P:glycine biosynthetic process"/>
    <property type="evidence" value="ECO:0007669"/>
    <property type="project" value="TreeGrafter"/>
</dbReference>
<dbReference type="Gene3D" id="3.40.640.10">
    <property type="entry name" value="Type I PLP-dependent aspartate aminotransferase-like (Major domain)"/>
    <property type="match status" value="1"/>
</dbReference>
<name>A0A9X2M6H7_STRMQ</name>
<dbReference type="InterPro" id="IPR015421">
    <property type="entry name" value="PyrdxlP-dep_Trfase_major"/>
</dbReference>
<dbReference type="Gene3D" id="3.90.1150.10">
    <property type="entry name" value="Aspartate Aminotransferase, domain 1"/>
    <property type="match status" value="1"/>
</dbReference>
<dbReference type="PIRSF" id="PIRSF017617">
    <property type="entry name" value="Thr_aldolase"/>
    <property type="match status" value="1"/>
</dbReference>